<dbReference type="Proteomes" id="UP000193884">
    <property type="component" value="Unassembled WGS sequence"/>
</dbReference>
<dbReference type="PIRSF" id="PIRSF009471">
    <property type="entry name" value="UCP009471"/>
    <property type="match status" value="1"/>
</dbReference>
<dbReference type="AlphaFoldDB" id="A0A1X3EFG8"/>
<evidence type="ECO:0000259" key="1">
    <source>
        <dbReference type="Pfam" id="PF06742"/>
    </source>
</evidence>
<evidence type="ECO:0000313" key="4">
    <source>
        <dbReference type="Proteomes" id="UP000193553"/>
    </source>
</evidence>
<dbReference type="EMBL" id="NAFK01000178">
    <property type="protein sequence ID" value="OSJ20274.1"/>
    <property type="molecule type" value="Genomic_DNA"/>
</dbReference>
<name>A0A1X3EFG8_9BRAD</name>
<comment type="caution">
    <text evidence="2">The sequence shown here is derived from an EMBL/GenBank/DDBJ whole genome shotgun (WGS) entry which is preliminary data.</text>
</comment>
<keyword evidence="5" id="KW-1185">Reference proteome</keyword>
<dbReference type="EMBL" id="NAFI01000184">
    <property type="protein sequence ID" value="OSJ04579.1"/>
    <property type="molecule type" value="Genomic_DNA"/>
</dbReference>
<dbReference type="InterPro" id="IPR010621">
    <property type="entry name" value="DUF1214"/>
</dbReference>
<reference evidence="4 5" key="1">
    <citation type="submission" date="2017-03" db="EMBL/GenBank/DDBJ databases">
        <title>Whole genome sequences of fourteen strains of Bradyrhizobium canariense and one strain of Bradyrhizobium japonicum isolated from Lupinus (Papilionoideae: Genisteae) species in Algeria.</title>
        <authorList>
            <person name="Crovadore J."/>
            <person name="Chekireb D."/>
            <person name="Brachmann A."/>
            <person name="Chablais R."/>
            <person name="Cochard B."/>
            <person name="Lefort F."/>
        </authorList>
    </citation>
    <scope>NUCLEOTIDE SEQUENCE [LARGE SCALE GENOMIC DNA]</scope>
    <source>
        <strain evidence="2 4">UBMA195</strain>
        <strain evidence="3 5">UBMAN05</strain>
    </source>
</reference>
<dbReference type="OrthoDB" id="7837485at2"/>
<organism evidence="2 4">
    <name type="scientific">Bradyrhizobium canariense</name>
    <dbReference type="NCBI Taxonomy" id="255045"/>
    <lineage>
        <taxon>Bacteria</taxon>
        <taxon>Pseudomonadati</taxon>
        <taxon>Pseudomonadota</taxon>
        <taxon>Alphaproteobacteria</taxon>
        <taxon>Hyphomicrobiales</taxon>
        <taxon>Nitrobacteraceae</taxon>
        <taxon>Bradyrhizobium</taxon>
    </lineage>
</organism>
<feature type="domain" description="DUF1214" evidence="1">
    <location>
        <begin position="72"/>
        <end position="169"/>
    </location>
</feature>
<dbReference type="Pfam" id="PF06742">
    <property type="entry name" value="DUF1214"/>
    <property type="match status" value="1"/>
</dbReference>
<evidence type="ECO:0000313" key="5">
    <source>
        <dbReference type="Proteomes" id="UP000193884"/>
    </source>
</evidence>
<dbReference type="PANTHER" id="PTHR36509:SF2">
    <property type="entry name" value="BLL3101 PROTEIN"/>
    <property type="match status" value="1"/>
</dbReference>
<dbReference type="GeneID" id="66483542"/>
<dbReference type="SUPFAM" id="SSF160935">
    <property type="entry name" value="VPA0735-like"/>
    <property type="match status" value="1"/>
</dbReference>
<dbReference type="Proteomes" id="UP000193553">
    <property type="component" value="Unassembled WGS sequence"/>
</dbReference>
<evidence type="ECO:0000313" key="2">
    <source>
        <dbReference type="EMBL" id="OSJ04579.1"/>
    </source>
</evidence>
<dbReference type="PANTHER" id="PTHR36509">
    <property type="entry name" value="BLL3101 PROTEIN"/>
    <property type="match status" value="1"/>
</dbReference>
<evidence type="ECO:0000313" key="3">
    <source>
        <dbReference type="EMBL" id="OSJ20274.1"/>
    </source>
</evidence>
<dbReference type="STRING" id="255045.SAMN05444158_2528"/>
<gene>
    <name evidence="3" type="ORF">BST63_37590</name>
    <name evidence="2" type="ORF">BSZ18_27760</name>
</gene>
<dbReference type="InterPro" id="IPR012038">
    <property type="entry name" value="UCP009471"/>
</dbReference>
<dbReference type="InterPro" id="IPR037049">
    <property type="entry name" value="DUF1214_C_sf"/>
</dbReference>
<sequence>MRLILITLTALLLATVVGVGATWMTTTRGTEIGALTIGPWTARPRTGTADVDPYSRATIVRNGELPIGTGDGVAFTATADDKKKVLDGRCDVVVSGVTPPARFWTLTLYDRKGHLVPNSLQRYGFTSQEIVRQSDGSFEIRIASRSRAGNWLPTGGIERYALMLRLYDTPVGVATRTQRDAPMPTITTAGCS</sequence>
<dbReference type="RefSeq" id="WP_007593444.1">
    <property type="nucleotide sequence ID" value="NZ_JAFCKJ010000001.1"/>
</dbReference>
<protein>
    <recommendedName>
        <fullName evidence="1">DUF1214 domain-containing protein</fullName>
    </recommendedName>
</protein>
<proteinExistence type="predicted"/>
<dbReference type="Gene3D" id="2.60.120.600">
    <property type="entry name" value="Domain of unknown function DUF1214, C-terminal domain"/>
    <property type="match status" value="1"/>
</dbReference>
<accession>A0A1X3EFG8</accession>